<evidence type="ECO:0000313" key="3">
    <source>
        <dbReference type="Proteomes" id="UP000054538"/>
    </source>
</evidence>
<evidence type="ECO:0000259" key="1">
    <source>
        <dbReference type="Pfam" id="PF14214"/>
    </source>
</evidence>
<name>A0A0D0DRR9_9AGAM</name>
<accession>A0A0D0DRR9</accession>
<evidence type="ECO:0000313" key="2">
    <source>
        <dbReference type="EMBL" id="KIK82475.1"/>
    </source>
</evidence>
<dbReference type="InterPro" id="IPR025476">
    <property type="entry name" value="Helitron_helicase-like"/>
</dbReference>
<reference evidence="3" key="2">
    <citation type="submission" date="2015-01" db="EMBL/GenBank/DDBJ databases">
        <title>Evolutionary Origins and Diversification of the Mycorrhizal Mutualists.</title>
        <authorList>
            <consortium name="DOE Joint Genome Institute"/>
            <consortium name="Mycorrhizal Genomics Consortium"/>
            <person name="Kohler A."/>
            <person name="Kuo A."/>
            <person name="Nagy L.G."/>
            <person name="Floudas D."/>
            <person name="Copeland A."/>
            <person name="Barry K.W."/>
            <person name="Cichocki N."/>
            <person name="Veneault-Fourrey C."/>
            <person name="LaButti K."/>
            <person name="Lindquist E.A."/>
            <person name="Lipzen A."/>
            <person name="Lundell T."/>
            <person name="Morin E."/>
            <person name="Murat C."/>
            <person name="Riley R."/>
            <person name="Ohm R."/>
            <person name="Sun H."/>
            <person name="Tunlid A."/>
            <person name="Henrissat B."/>
            <person name="Grigoriev I.V."/>
            <person name="Hibbett D.S."/>
            <person name="Martin F."/>
        </authorList>
    </citation>
    <scope>NUCLEOTIDE SEQUENCE [LARGE SCALE GENOMIC DNA]</scope>
    <source>
        <strain evidence="3">Ve08.2h10</strain>
    </source>
</reference>
<organism evidence="2 3">
    <name type="scientific">Paxillus rubicundulus Ve08.2h10</name>
    <dbReference type="NCBI Taxonomy" id="930991"/>
    <lineage>
        <taxon>Eukaryota</taxon>
        <taxon>Fungi</taxon>
        <taxon>Dikarya</taxon>
        <taxon>Basidiomycota</taxon>
        <taxon>Agaricomycotina</taxon>
        <taxon>Agaricomycetes</taxon>
        <taxon>Agaricomycetidae</taxon>
        <taxon>Boletales</taxon>
        <taxon>Paxilineae</taxon>
        <taxon>Paxillaceae</taxon>
        <taxon>Paxillus</taxon>
    </lineage>
</organism>
<dbReference type="InParanoid" id="A0A0D0DRR9"/>
<dbReference type="OrthoDB" id="432234at2759"/>
<dbReference type="HOGENOM" id="CLU_2229573_0_0_1"/>
<protein>
    <submittedName>
        <fullName evidence="2">Unplaced genomic scaffold scaffold_802, whole genome shotgun sequence</fullName>
    </submittedName>
</protein>
<feature type="non-terminal residue" evidence="2">
    <location>
        <position position="1"/>
    </location>
</feature>
<dbReference type="Pfam" id="PF14214">
    <property type="entry name" value="Helitron_like_N"/>
    <property type="match status" value="1"/>
</dbReference>
<keyword evidence="3" id="KW-1185">Reference proteome</keyword>
<sequence>SLCCTINPCDLHNPIVQVFAGEHIDMDDLMHFIGPDNEQRAHNVAQDPYAAAKNFHFIINTIFETLFRITAGPFNVTSDVGVVGHVAAYFGTVECSSQELIGVLLH</sequence>
<dbReference type="Proteomes" id="UP000054538">
    <property type="component" value="Unassembled WGS sequence"/>
</dbReference>
<reference evidence="2 3" key="1">
    <citation type="submission" date="2014-04" db="EMBL/GenBank/DDBJ databases">
        <authorList>
            <consortium name="DOE Joint Genome Institute"/>
            <person name="Kuo A."/>
            <person name="Kohler A."/>
            <person name="Jargeat P."/>
            <person name="Nagy L.G."/>
            <person name="Floudas D."/>
            <person name="Copeland A."/>
            <person name="Barry K.W."/>
            <person name="Cichocki N."/>
            <person name="Veneault-Fourrey C."/>
            <person name="LaButti K."/>
            <person name="Lindquist E.A."/>
            <person name="Lipzen A."/>
            <person name="Lundell T."/>
            <person name="Morin E."/>
            <person name="Murat C."/>
            <person name="Sun H."/>
            <person name="Tunlid A."/>
            <person name="Henrissat B."/>
            <person name="Grigoriev I.V."/>
            <person name="Hibbett D.S."/>
            <person name="Martin F."/>
            <person name="Nordberg H.P."/>
            <person name="Cantor M.N."/>
            <person name="Hua S.X."/>
        </authorList>
    </citation>
    <scope>NUCLEOTIDE SEQUENCE [LARGE SCALE GENOMIC DNA]</scope>
    <source>
        <strain evidence="2 3">Ve08.2h10</strain>
    </source>
</reference>
<proteinExistence type="predicted"/>
<feature type="domain" description="Helitron helicase-like" evidence="1">
    <location>
        <begin position="4"/>
        <end position="95"/>
    </location>
</feature>
<dbReference type="AlphaFoldDB" id="A0A0D0DRR9"/>
<dbReference type="STRING" id="930991.A0A0D0DRR9"/>
<gene>
    <name evidence="2" type="ORF">PAXRUDRAFT_153739</name>
</gene>
<dbReference type="EMBL" id="KN825624">
    <property type="protein sequence ID" value="KIK82475.1"/>
    <property type="molecule type" value="Genomic_DNA"/>
</dbReference>